<comment type="caution">
    <text evidence="1">The sequence shown here is derived from an EMBL/GenBank/DDBJ whole genome shotgun (WGS) entry which is preliminary data.</text>
</comment>
<sequence>MVYQKAYDLNGNRAILYSAILFDGEIENPEEYRKTLFTGPDENTILFGILSWIEKVSGQKPEKPSNSKSGQYEAAHFAQQIRAGVNPDIIIAEMQATGFLGQNPISCPRGLQPFSNYIISRTNLLIFSPTKNRPWSFNKEGTCVMCGEFTKVGPCKICEPCNDKADTETASFAV</sequence>
<evidence type="ECO:0000313" key="2">
    <source>
        <dbReference type="Proteomes" id="UP000034192"/>
    </source>
</evidence>
<dbReference type="Proteomes" id="UP000034192">
    <property type="component" value="Unassembled WGS sequence"/>
</dbReference>
<proteinExistence type="predicted"/>
<reference evidence="1 2" key="1">
    <citation type="journal article" date="2015" name="Nature">
        <title>rRNA introns, odd ribosomes, and small enigmatic genomes across a large radiation of phyla.</title>
        <authorList>
            <person name="Brown C.T."/>
            <person name="Hug L.A."/>
            <person name="Thomas B.C."/>
            <person name="Sharon I."/>
            <person name="Castelle C.J."/>
            <person name="Singh A."/>
            <person name="Wilkins M.J."/>
            <person name="Williams K.H."/>
            <person name="Banfield J.F."/>
        </authorList>
    </citation>
    <scope>NUCLEOTIDE SEQUENCE [LARGE SCALE GENOMIC DNA]</scope>
</reference>
<evidence type="ECO:0000313" key="1">
    <source>
        <dbReference type="EMBL" id="KKT32300.1"/>
    </source>
</evidence>
<protein>
    <submittedName>
        <fullName evidence="1">Uncharacterized protein</fullName>
    </submittedName>
</protein>
<name>A0A0G1GCP6_9BACT</name>
<accession>A0A0G1GCP6</accession>
<dbReference type="EMBL" id="LCHL01000027">
    <property type="protein sequence ID" value="KKT32300.1"/>
    <property type="molecule type" value="Genomic_DNA"/>
</dbReference>
<gene>
    <name evidence="1" type="ORF">UW21_C0027G0002</name>
</gene>
<dbReference type="AlphaFoldDB" id="A0A0G1GCP6"/>
<organism evidence="1 2">
    <name type="scientific">Candidatus Woesebacteria bacterium GW2011_GWB1_44_11b</name>
    <dbReference type="NCBI Taxonomy" id="1618580"/>
    <lineage>
        <taxon>Bacteria</taxon>
        <taxon>Candidatus Woeseibacteriota</taxon>
    </lineage>
</organism>